<feature type="compositionally biased region" description="Basic and acidic residues" evidence="1">
    <location>
        <begin position="101"/>
        <end position="112"/>
    </location>
</feature>
<evidence type="ECO:0000313" key="3">
    <source>
        <dbReference type="Proteomes" id="UP000005237"/>
    </source>
</evidence>
<reference evidence="3" key="1">
    <citation type="submission" date="2010-08" db="EMBL/GenBank/DDBJ databases">
        <authorList>
            <consortium name="Caenorhabditis japonica Sequencing Consortium"/>
            <person name="Wilson R.K."/>
        </authorList>
    </citation>
    <scope>NUCLEOTIDE SEQUENCE [LARGE SCALE GENOMIC DNA]</scope>
    <source>
        <strain evidence="3">DF5081</strain>
    </source>
</reference>
<sequence length="253" mass="29181">MNDHLIAMILEAMDYRSSRRTSQDSRNERHKNREMRQCSSKITICQNSTAENQWEEDNKKKPTVNRRRSKKLNLSSELWDFEGTNCKENGPPRGCFVRNVRNSERRKSEKVARVKRRRHSEKKGRDEKSGRREKKKRLSKSAHLTDPSFSPSAISLFSVGNVPFAPAKKRNRRLKKSDFYISTNEKENEADVESGFPLLTSPISESQLGSLNELFEVVDMADILGEQIEDAEILEAVEDLSFHAGYQPILHTL</sequence>
<protein>
    <submittedName>
        <fullName evidence="2">Uncharacterized protein</fullName>
    </submittedName>
</protein>
<name>A0A8R1HYT0_CAEJA</name>
<feature type="compositionally biased region" description="Polar residues" evidence="1">
    <location>
        <begin position="37"/>
        <end position="52"/>
    </location>
</feature>
<reference evidence="2" key="2">
    <citation type="submission" date="2022-06" db="UniProtKB">
        <authorList>
            <consortium name="EnsemblMetazoa"/>
        </authorList>
    </citation>
    <scope>IDENTIFICATION</scope>
    <source>
        <strain evidence="2">DF5081</strain>
    </source>
</reference>
<accession>A0A8R1HYT0</accession>
<dbReference type="Proteomes" id="UP000005237">
    <property type="component" value="Unassembled WGS sequence"/>
</dbReference>
<feature type="compositionally biased region" description="Basic and acidic residues" evidence="1">
    <location>
        <begin position="16"/>
        <end position="27"/>
    </location>
</feature>
<keyword evidence="3" id="KW-1185">Reference proteome</keyword>
<proteinExistence type="predicted"/>
<evidence type="ECO:0000313" key="2">
    <source>
        <dbReference type="EnsemblMetazoa" id="CJA15911.1"/>
    </source>
</evidence>
<dbReference type="AlphaFoldDB" id="A0A8R1HYT0"/>
<feature type="region of interest" description="Disordered" evidence="1">
    <location>
        <begin position="90"/>
        <end position="146"/>
    </location>
</feature>
<dbReference type="EnsemblMetazoa" id="CJA15911.1">
    <property type="protein sequence ID" value="CJA15911.1"/>
    <property type="gene ID" value="WBGene00135115"/>
</dbReference>
<feature type="region of interest" description="Disordered" evidence="1">
    <location>
        <begin position="16"/>
        <end position="69"/>
    </location>
</feature>
<feature type="compositionally biased region" description="Basic residues" evidence="1">
    <location>
        <begin position="113"/>
        <end position="122"/>
    </location>
</feature>
<evidence type="ECO:0000256" key="1">
    <source>
        <dbReference type="SAM" id="MobiDB-lite"/>
    </source>
</evidence>
<organism evidence="2 3">
    <name type="scientific">Caenorhabditis japonica</name>
    <dbReference type="NCBI Taxonomy" id="281687"/>
    <lineage>
        <taxon>Eukaryota</taxon>
        <taxon>Metazoa</taxon>
        <taxon>Ecdysozoa</taxon>
        <taxon>Nematoda</taxon>
        <taxon>Chromadorea</taxon>
        <taxon>Rhabditida</taxon>
        <taxon>Rhabditina</taxon>
        <taxon>Rhabditomorpha</taxon>
        <taxon>Rhabditoidea</taxon>
        <taxon>Rhabditidae</taxon>
        <taxon>Peloderinae</taxon>
        <taxon>Caenorhabditis</taxon>
    </lineage>
</organism>
<feature type="compositionally biased region" description="Basic residues" evidence="1">
    <location>
        <begin position="131"/>
        <end position="140"/>
    </location>
</feature>